<proteinExistence type="predicted"/>
<sequence length="162" mass="18554">MPRRRRNERSPAAHNINQGERGSPRLTADNMARHAAAMNEAELHRHAEERIARRRANMSEPPRERLTSENLLWHDSNTLVAEEQGPASLTADNLNQHDAEMDEADQPILSAADLARRNAAVNDQRSPHLMRDDFDYRDTSWSRAEHREGWGGLLEPRAGRRK</sequence>
<comment type="caution">
    <text evidence="2">The sequence shown here is derived from an EMBL/GenBank/DDBJ whole genome shotgun (WGS) entry which is preliminary data.</text>
</comment>
<keyword evidence="3" id="KW-1185">Reference proteome</keyword>
<dbReference type="OrthoDB" id="10447082at2759"/>
<evidence type="ECO:0000313" key="3">
    <source>
        <dbReference type="Proteomes" id="UP000799764"/>
    </source>
</evidence>
<name>A0A9P4PVX2_9PLEO</name>
<feature type="region of interest" description="Disordered" evidence="1">
    <location>
        <begin position="1"/>
        <end position="71"/>
    </location>
</feature>
<dbReference type="Proteomes" id="UP000799764">
    <property type="component" value="Unassembled WGS sequence"/>
</dbReference>
<reference evidence="2" key="1">
    <citation type="journal article" date="2020" name="Stud. Mycol.">
        <title>101 Dothideomycetes genomes: a test case for predicting lifestyles and emergence of pathogens.</title>
        <authorList>
            <person name="Haridas S."/>
            <person name="Albert R."/>
            <person name="Binder M."/>
            <person name="Bloem J."/>
            <person name="Labutti K."/>
            <person name="Salamov A."/>
            <person name="Andreopoulos B."/>
            <person name="Baker S."/>
            <person name="Barry K."/>
            <person name="Bills G."/>
            <person name="Bluhm B."/>
            <person name="Cannon C."/>
            <person name="Castanera R."/>
            <person name="Culley D."/>
            <person name="Daum C."/>
            <person name="Ezra D."/>
            <person name="Gonzalez J."/>
            <person name="Henrissat B."/>
            <person name="Kuo A."/>
            <person name="Liang C."/>
            <person name="Lipzen A."/>
            <person name="Lutzoni F."/>
            <person name="Magnuson J."/>
            <person name="Mondo S."/>
            <person name="Nolan M."/>
            <person name="Ohm R."/>
            <person name="Pangilinan J."/>
            <person name="Park H.-J."/>
            <person name="Ramirez L."/>
            <person name="Alfaro M."/>
            <person name="Sun H."/>
            <person name="Tritt A."/>
            <person name="Yoshinaga Y."/>
            <person name="Zwiers L.-H."/>
            <person name="Turgeon B."/>
            <person name="Goodwin S."/>
            <person name="Spatafora J."/>
            <person name="Crous P."/>
            <person name="Grigoriev I."/>
        </authorList>
    </citation>
    <scope>NUCLEOTIDE SEQUENCE</scope>
    <source>
        <strain evidence="2">CBS 690.94</strain>
    </source>
</reference>
<feature type="compositionally biased region" description="Basic and acidic residues" evidence="1">
    <location>
        <begin position="41"/>
        <end position="51"/>
    </location>
</feature>
<evidence type="ECO:0000256" key="1">
    <source>
        <dbReference type="SAM" id="MobiDB-lite"/>
    </source>
</evidence>
<accession>A0A9P4PVX2</accession>
<gene>
    <name evidence="2" type="ORF">P171DRAFT_440322</name>
</gene>
<dbReference type="AlphaFoldDB" id="A0A9P4PVX2"/>
<organism evidence="2 3">
    <name type="scientific">Karstenula rhodostoma CBS 690.94</name>
    <dbReference type="NCBI Taxonomy" id="1392251"/>
    <lineage>
        <taxon>Eukaryota</taxon>
        <taxon>Fungi</taxon>
        <taxon>Dikarya</taxon>
        <taxon>Ascomycota</taxon>
        <taxon>Pezizomycotina</taxon>
        <taxon>Dothideomycetes</taxon>
        <taxon>Pleosporomycetidae</taxon>
        <taxon>Pleosporales</taxon>
        <taxon>Massarineae</taxon>
        <taxon>Didymosphaeriaceae</taxon>
        <taxon>Karstenula</taxon>
    </lineage>
</organism>
<feature type="region of interest" description="Disordered" evidence="1">
    <location>
        <begin position="141"/>
        <end position="162"/>
    </location>
</feature>
<protein>
    <submittedName>
        <fullName evidence="2">Uncharacterized protein</fullName>
    </submittedName>
</protein>
<evidence type="ECO:0000313" key="2">
    <source>
        <dbReference type="EMBL" id="KAF2449879.1"/>
    </source>
</evidence>
<dbReference type="EMBL" id="MU001494">
    <property type="protein sequence ID" value="KAF2449879.1"/>
    <property type="molecule type" value="Genomic_DNA"/>
</dbReference>